<dbReference type="InterPro" id="IPR014108">
    <property type="entry name" value="Caa3-assmbl_CtaG"/>
</dbReference>
<evidence type="ECO:0000256" key="4">
    <source>
        <dbReference type="ARBA" id="ARBA00022989"/>
    </source>
</evidence>
<keyword evidence="8" id="KW-1185">Reference proteome</keyword>
<reference evidence="7 8" key="1">
    <citation type="submission" date="2018-11" db="EMBL/GenBank/DDBJ databases">
        <title>Genomic Encyclopedia of Type Strains, Phase IV (KMG-IV): sequencing the most valuable type-strain genomes for metagenomic binning, comparative biology and taxonomic classification.</title>
        <authorList>
            <person name="Goeker M."/>
        </authorList>
    </citation>
    <scope>NUCLEOTIDE SEQUENCE [LARGE SCALE GENOMIC DNA]</scope>
    <source>
        <strain evidence="7 8">DSM 18090</strain>
    </source>
</reference>
<feature type="transmembrane region" description="Helical" evidence="6">
    <location>
        <begin position="52"/>
        <end position="71"/>
    </location>
</feature>
<proteinExistence type="predicted"/>
<feature type="transmembrane region" description="Helical" evidence="6">
    <location>
        <begin position="77"/>
        <end position="96"/>
    </location>
</feature>
<dbReference type="AlphaFoldDB" id="A0A3N5CFJ6"/>
<evidence type="ECO:0000256" key="5">
    <source>
        <dbReference type="ARBA" id="ARBA00023136"/>
    </source>
</evidence>
<keyword evidence="2" id="KW-1003">Cell membrane</keyword>
<comment type="subcellular location">
    <subcellularLocation>
        <location evidence="1">Cell membrane</location>
        <topology evidence="1">Multi-pass membrane protein</topology>
    </subcellularLocation>
</comment>
<dbReference type="OrthoDB" id="128422at2"/>
<evidence type="ECO:0000313" key="8">
    <source>
        <dbReference type="Proteomes" id="UP000276443"/>
    </source>
</evidence>
<dbReference type="InterPro" id="IPR019108">
    <property type="entry name" value="Caa3_assmbl_CtaG-rel"/>
</dbReference>
<dbReference type="EMBL" id="RKRF01000007">
    <property type="protein sequence ID" value="RPF56111.1"/>
    <property type="molecule type" value="Genomic_DNA"/>
</dbReference>
<evidence type="ECO:0000256" key="3">
    <source>
        <dbReference type="ARBA" id="ARBA00022692"/>
    </source>
</evidence>
<dbReference type="Pfam" id="PF09678">
    <property type="entry name" value="Caa3_CtaG"/>
    <property type="match status" value="1"/>
</dbReference>
<organism evidence="7 8">
    <name type="scientific">Aquisalibacillus elongatus</name>
    <dbReference type="NCBI Taxonomy" id="485577"/>
    <lineage>
        <taxon>Bacteria</taxon>
        <taxon>Bacillati</taxon>
        <taxon>Bacillota</taxon>
        <taxon>Bacilli</taxon>
        <taxon>Bacillales</taxon>
        <taxon>Bacillaceae</taxon>
        <taxon>Aquisalibacillus</taxon>
    </lineage>
</organism>
<evidence type="ECO:0000313" key="7">
    <source>
        <dbReference type="EMBL" id="RPF56111.1"/>
    </source>
</evidence>
<gene>
    <name evidence="7" type="ORF">EDC24_0999</name>
</gene>
<dbReference type="NCBIfam" id="TIGR02737">
    <property type="entry name" value="caa3_CtaG"/>
    <property type="match status" value="1"/>
</dbReference>
<dbReference type="GO" id="GO:0005886">
    <property type="term" value="C:plasma membrane"/>
    <property type="evidence" value="ECO:0007669"/>
    <property type="project" value="UniProtKB-SubCell"/>
</dbReference>
<keyword evidence="4 6" id="KW-1133">Transmembrane helix</keyword>
<name>A0A3N5CFJ6_9BACI</name>
<keyword evidence="3 6" id="KW-0812">Transmembrane</keyword>
<keyword evidence="5 6" id="KW-0472">Membrane</keyword>
<feature type="transmembrane region" description="Helical" evidence="6">
    <location>
        <begin position="116"/>
        <end position="139"/>
    </location>
</feature>
<evidence type="ECO:0000256" key="2">
    <source>
        <dbReference type="ARBA" id="ARBA00022475"/>
    </source>
</evidence>
<dbReference type="RefSeq" id="WP_124220225.1">
    <property type="nucleotide sequence ID" value="NZ_RKRF01000007.1"/>
</dbReference>
<sequence>MWDKIQIFGLEALWNPDIIVITIILGLLYYLFTGPLKHKAGLEETTTRKQKVSVYTALILFYAVKGSPLYLLSHIVLMAHMVQMAVFYLMVPILIIRGLPEVWWRKIFDISGIKHVLNILTKPLIAILFFNTVFSLYHLPVILDFSKTNNLIHWSITLFILFAAFCMWWPLLTPIKEQDTLKPLYKIMYVFANGMLITPACALIIFANDPLYATYSEPDAFMQAMALCVPIDVLQGIDLGGPQLFLNMPLVYDQQAAGIIMKVLQEVIYGGVLARVFFNWYDSENTGVDPMPTQQNLTPNYERG</sequence>
<evidence type="ECO:0000256" key="6">
    <source>
        <dbReference type="SAM" id="Phobius"/>
    </source>
</evidence>
<comment type="caution">
    <text evidence="7">The sequence shown here is derived from an EMBL/GenBank/DDBJ whole genome shotgun (WGS) entry which is preliminary data.</text>
</comment>
<protein>
    <submittedName>
        <fullName evidence="7">Putative membrane protein</fullName>
    </submittedName>
</protein>
<feature type="transmembrane region" description="Helical" evidence="6">
    <location>
        <begin position="12"/>
        <end position="32"/>
    </location>
</feature>
<feature type="transmembrane region" description="Helical" evidence="6">
    <location>
        <begin position="184"/>
        <end position="207"/>
    </location>
</feature>
<accession>A0A3N5CFJ6</accession>
<evidence type="ECO:0000256" key="1">
    <source>
        <dbReference type="ARBA" id="ARBA00004651"/>
    </source>
</evidence>
<feature type="transmembrane region" description="Helical" evidence="6">
    <location>
        <begin position="151"/>
        <end position="172"/>
    </location>
</feature>
<dbReference type="Proteomes" id="UP000276443">
    <property type="component" value="Unassembled WGS sequence"/>
</dbReference>